<dbReference type="Proteomes" id="UP001527099">
    <property type="component" value="Unassembled WGS sequence"/>
</dbReference>
<keyword evidence="1" id="KW-0805">Transcription regulation</keyword>
<dbReference type="CDD" id="cd17536">
    <property type="entry name" value="REC_YesN-like"/>
    <property type="match status" value="1"/>
</dbReference>
<dbReference type="SUPFAM" id="SSF46689">
    <property type="entry name" value="Homeodomain-like"/>
    <property type="match status" value="2"/>
</dbReference>
<gene>
    <name evidence="7" type="ORF">M5X19_00610</name>
</gene>
<evidence type="ECO:0000313" key="8">
    <source>
        <dbReference type="Proteomes" id="UP001527099"/>
    </source>
</evidence>
<dbReference type="RefSeq" id="WP_029196665.1">
    <property type="nucleotide sequence ID" value="NZ_JAMDMW010000032.1"/>
</dbReference>
<name>A0ABT4G5J2_9BACL</name>
<sequence length="535" mass="61961">MLQLLIVDDEIHAVEGVRSGVEWQKLGITAVFSAFTVKQAKELFENERIDIMLCDIEMPQVSGLELAEWVMERYPSTAMIFLTCHADFKYAQQALQLGSLDYILKPIPFDELEKTILKAVEKINKDSELVEFSQYGQFWFQHQPMLIERFWLDIINQTIPPRAESVSRAAADRNIPYAEKMTFAPVLISMQRWHKHVTMREEKILEYALTNTAEEIILENKKNGQIITLNSGRLLAILSAESYSDIELLLKQSCERYIDACRKYFYCDISCYIGEKVHGHEMFEMVKRLGENEKNNVAYNNKIFLLSGDQLQPVSRQLPDMSTWSIMLKEGEFAKVLEEATSFLDLLLGQNGLDANLLRQFYQDFQQAMYYMLQMKGIQAHQLFSNTISLEFSANATRSVTDLIAWMNHVVSKAMAYVNTVEQSFSVVQRVISYIKQHIAEDLSREEIANHVFLNPDYLTRIFKKETGMAVSDYLFHERLKIAQKLLAKTDMPISAVASHIGYANFSHFSRMFKKHNDLNPIEYRQLHQSLQSER</sequence>
<feature type="modified residue" description="4-aspartylphosphate" evidence="4">
    <location>
        <position position="55"/>
    </location>
</feature>
<proteinExistence type="predicted"/>
<keyword evidence="3" id="KW-0804">Transcription</keyword>
<evidence type="ECO:0000256" key="4">
    <source>
        <dbReference type="PROSITE-ProRule" id="PRU00169"/>
    </source>
</evidence>
<dbReference type="Gene3D" id="3.40.50.2300">
    <property type="match status" value="1"/>
</dbReference>
<dbReference type="PANTHER" id="PTHR43280">
    <property type="entry name" value="ARAC-FAMILY TRANSCRIPTIONAL REGULATOR"/>
    <property type="match status" value="1"/>
</dbReference>
<dbReference type="SUPFAM" id="SSF52172">
    <property type="entry name" value="CheY-like"/>
    <property type="match status" value="1"/>
</dbReference>
<dbReference type="InterPro" id="IPR001789">
    <property type="entry name" value="Sig_transdc_resp-reg_receiver"/>
</dbReference>
<dbReference type="InterPro" id="IPR011006">
    <property type="entry name" value="CheY-like_superfamily"/>
</dbReference>
<evidence type="ECO:0000256" key="1">
    <source>
        <dbReference type="ARBA" id="ARBA00023015"/>
    </source>
</evidence>
<dbReference type="InterPro" id="IPR018060">
    <property type="entry name" value="HTH_AraC"/>
</dbReference>
<feature type="domain" description="Response regulatory" evidence="6">
    <location>
        <begin position="3"/>
        <end position="120"/>
    </location>
</feature>
<dbReference type="SMART" id="SM00342">
    <property type="entry name" value="HTH_ARAC"/>
    <property type="match status" value="1"/>
</dbReference>
<dbReference type="PROSITE" id="PS01124">
    <property type="entry name" value="HTH_ARAC_FAMILY_2"/>
    <property type="match status" value="1"/>
</dbReference>
<feature type="domain" description="HTH araC/xylS-type" evidence="5">
    <location>
        <begin position="429"/>
        <end position="527"/>
    </location>
</feature>
<evidence type="ECO:0000256" key="2">
    <source>
        <dbReference type="ARBA" id="ARBA00023125"/>
    </source>
</evidence>
<reference evidence="7 8" key="1">
    <citation type="submission" date="2022-05" db="EMBL/GenBank/DDBJ databases">
        <title>Genome Sequencing of Bee-Associated Microbes.</title>
        <authorList>
            <person name="Dunlap C."/>
        </authorList>
    </citation>
    <scope>NUCLEOTIDE SEQUENCE [LARGE SCALE GENOMIC DNA]</scope>
    <source>
        <strain evidence="7 8">NRRL B-14421</strain>
    </source>
</reference>
<evidence type="ECO:0000313" key="7">
    <source>
        <dbReference type="EMBL" id="MCY9691432.1"/>
    </source>
</evidence>
<dbReference type="Pfam" id="PF12833">
    <property type="entry name" value="HTH_18"/>
    <property type="match status" value="1"/>
</dbReference>
<dbReference type="Gene3D" id="1.10.10.60">
    <property type="entry name" value="Homeodomain-like"/>
    <property type="match status" value="2"/>
</dbReference>
<dbReference type="PROSITE" id="PS50110">
    <property type="entry name" value="RESPONSE_REGULATORY"/>
    <property type="match status" value="1"/>
</dbReference>
<keyword evidence="4" id="KW-0597">Phosphoprotein</keyword>
<dbReference type="SMART" id="SM00448">
    <property type="entry name" value="REC"/>
    <property type="match status" value="1"/>
</dbReference>
<accession>A0ABT4G5J2</accession>
<evidence type="ECO:0000259" key="5">
    <source>
        <dbReference type="PROSITE" id="PS01124"/>
    </source>
</evidence>
<organism evidence="7 8">
    <name type="scientific">Paenibacillus alginolyticus</name>
    <dbReference type="NCBI Taxonomy" id="59839"/>
    <lineage>
        <taxon>Bacteria</taxon>
        <taxon>Bacillati</taxon>
        <taxon>Bacillota</taxon>
        <taxon>Bacilli</taxon>
        <taxon>Bacillales</taxon>
        <taxon>Paenibacillaceae</taxon>
        <taxon>Paenibacillus</taxon>
    </lineage>
</organism>
<dbReference type="EMBL" id="JAMDMX010000001">
    <property type="protein sequence ID" value="MCY9691432.1"/>
    <property type="molecule type" value="Genomic_DNA"/>
</dbReference>
<protein>
    <submittedName>
        <fullName evidence="7">Response regulator</fullName>
    </submittedName>
</protein>
<keyword evidence="8" id="KW-1185">Reference proteome</keyword>
<dbReference type="InterPro" id="IPR009057">
    <property type="entry name" value="Homeodomain-like_sf"/>
</dbReference>
<evidence type="ECO:0000259" key="6">
    <source>
        <dbReference type="PROSITE" id="PS50110"/>
    </source>
</evidence>
<evidence type="ECO:0000256" key="3">
    <source>
        <dbReference type="ARBA" id="ARBA00023163"/>
    </source>
</evidence>
<dbReference type="Pfam" id="PF00072">
    <property type="entry name" value="Response_reg"/>
    <property type="match status" value="1"/>
</dbReference>
<dbReference type="InterPro" id="IPR018062">
    <property type="entry name" value="HTH_AraC-typ_CS"/>
</dbReference>
<dbReference type="PANTHER" id="PTHR43280:SF28">
    <property type="entry name" value="HTH-TYPE TRANSCRIPTIONAL ACTIVATOR RHAS"/>
    <property type="match status" value="1"/>
</dbReference>
<dbReference type="PROSITE" id="PS00041">
    <property type="entry name" value="HTH_ARAC_FAMILY_1"/>
    <property type="match status" value="1"/>
</dbReference>
<comment type="caution">
    <text evidence="7">The sequence shown here is derived from an EMBL/GenBank/DDBJ whole genome shotgun (WGS) entry which is preliminary data.</text>
</comment>
<keyword evidence="2" id="KW-0238">DNA-binding</keyword>